<evidence type="ECO:0000256" key="1">
    <source>
        <dbReference type="ARBA" id="ARBA00022500"/>
    </source>
</evidence>
<reference evidence="7" key="1">
    <citation type="submission" date="2020-03" db="EMBL/GenBank/DDBJ databases">
        <title>Spirochaetal bacteria isolated from arthropods constitute a novel genus Entomospira genus novum within the order Spirochaetales.</title>
        <authorList>
            <person name="Grana-Miraglia L."/>
            <person name="Sikutova S."/>
            <person name="Fingerle V."/>
            <person name="Sing A."/>
            <person name="Castillo-Ramirez S."/>
            <person name="Margos G."/>
            <person name="Rudolf I."/>
        </authorList>
    </citation>
    <scope>NUCLEOTIDE SEQUENCE</scope>
    <source>
        <strain evidence="7">BR208</strain>
    </source>
</reference>
<dbReference type="RefSeq" id="WP_167703268.1">
    <property type="nucleotide sequence ID" value="NZ_CP118168.1"/>
</dbReference>
<feature type="coiled-coil region" evidence="4">
    <location>
        <begin position="452"/>
        <end position="479"/>
    </location>
</feature>
<dbReference type="AlphaFoldDB" id="A0A968GBI3"/>
<dbReference type="GO" id="GO:0004888">
    <property type="term" value="F:transmembrane signaling receptor activity"/>
    <property type="evidence" value="ECO:0007669"/>
    <property type="project" value="TreeGrafter"/>
</dbReference>
<evidence type="ECO:0000313" key="8">
    <source>
        <dbReference type="Proteomes" id="UP000752013"/>
    </source>
</evidence>
<dbReference type="Pfam" id="PF00015">
    <property type="entry name" value="MCPsignal"/>
    <property type="match status" value="1"/>
</dbReference>
<evidence type="ECO:0000256" key="4">
    <source>
        <dbReference type="SAM" id="Coils"/>
    </source>
</evidence>
<keyword evidence="5" id="KW-1133">Transmembrane helix</keyword>
<accession>A0A968GBI3</accession>
<dbReference type="CDD" id="cd18773">
    <property type="entry name" value="PDC1_HK_sensor"/>
    <property type="match status" value="1"/>
</dbReference>
<dbReference type="Gene3D" id="1.10.287.950">
    <property type="entry name" value="Methyl-accepting chemotaxis protein"/>
    <property type="match status" value="1"/>
</dbReference>
<evidence type="ECO:0000256" key="2">
    <source>
        <dbReference type="ARBA" id="ARBA00029447"/>
    </source>
</evidence>
<keyword evidence="3" id="KW-0807">Transducer</keyword>
<sequence length="720" mass="80758">MKLNPVKQYQGTRAIVMLVIFTAIVIITQAVVFGIFYRKEIYERVENLAMRSQTLRLQNLDTLLKGSLANAQALADVIGLIGITPETEAMVKRLMRIDEDSTNIFSSIGLSTVRDRNRGGTYIRTDSAAIPENAIRRSWQLPGYNEAKTYGTVQISPIYIDNFTGEHVFTIFVPVRTNRNEIYAVLMLDVAFDRILSQINNTGNRASRSAFTMIITREGTITVDYLNPFTGDKYIAGANIFAHHTYIPLPIQEQILNNNSAFFIDTTHGFYFSSLRLNSNDNWILYLYGNLNDFLIEIYEVFYWSMIVVLISVLISFIVVYNFMQKPMLKTTKHINAVNNGIFHEGSISTNRDVHEICQLNHAVENFTSKVASIVQDMHIRNQALALKTKTVSASLEIVGSNANEVDRQVNMYTTDINKFKTLKQEILNYILFKEERVNFISNLTEQQTHEISQASVAIEQLSANMNSIDNNMTSVEESAQELQVVGEEGRRQLLTTDKLIRAILEKSRTLYETNKVIEEISERTNLLAMNAAIEAAHAGEMGKGFAVVAEEIRTLATNSGEQLAISSENLNQVTNLIGQIFKASRLLDDSFAKIETGITSLNLQSSQVKEAVYEQSRGTQSIVNSLGSLKVAIHDVQEGSSQVKQTASQISQNAHALTEFDAKFFDSIRVISEKEKLSKETTQIAHTTVISNADNIKSVQSFVEKFTIQDLSSKNGGEF</sequence>
<feature type="transmembrane region" description="Helical" evidence="5">
    <location>
        <begin position="301"/>
        <end position="324"/>
    </location>
</feature>
<evidence type="ECO:0000259" key="6">
    <source>
        <dbReference type="PROSITE" id="PS50111"/>
    </source>
</evidence>
<feature type="domain" description="Methyl-accepting transducer" evidence="6">
    <location>
        <begin position="441"/>
        <end position="659"/>
    </location>
</feature>
<dbReference type="InterPro" id="IPR004089">
    <property type="entry name" value="MCPsignal_dom"/>
</dbReference>
<dbReference type="GO" id="GO:0006935">
    <property type="term" value="P:chemotaxis"/>
    <property type="evidence" value="ECO:0007669"/>
    <property type="project" value="UniProtKB-KW"/>
</dbReference>
<comment type="similarity">
    <text evidence="2">Belongs to the methyl-accepting chemotaxis (MCP) protein family.</text>
</comment>
<dbReference type="SUPFAM" id="SSF58104">
    <property type="entry name" value="Methyl-accepting chemotaxis protein (MCP) signaling domain"/>
    <property type="match status" value="1"/>
</dbReference>
<keyword evidence="1" id="KW-0145">Chemotaxis</keyword>
<comment type="caution">
    <text evidence="7">The sequence shown here is derived from an EMBL/GenBank/DDBJ whole genome shotgun (WGS) entry which is preliminary data.</text>
</comment>
<dbReference type="EMBL" id="JAATLK010000001">
    <property type="protein sequence ID" value="NIZ46822.1"/>
    <property type="molecule type" value="Genomic_DNA"/>
</dbReference>
<keyword evidence="5" id="KW-0472">Membrane</keyword>
<dbReference type="GO" id="GO:0005886">
    <property type="term" value="C:plasma membrane"/>
    <property type="evidence" value="ECO:0007669"/>
    <property type="project" value="TreeGrafter"/>
</dbReference>
<evidence type="ECO:0000256" key="3">
    <source>
        <dbReference type="PROSITE-ProRule" id="PRU00284"/>
    </source>
</evidence>
<organism evidence="7 8">
    <name type="scientific">Entomospira nematocerorum</name>
    <dbReference type="NCBI Taxonomy" id="2719987"/>
    <lineage>
        <taxon>Bacteria</taxon>
        <taxon>Pseudomonadati</taxon>
        <taxon>Spirochaetota</taxon>
        <taxon>Spirochaetia</taxon>
        <taxon>Spirochaetales</taxon>
        <taxon>Spirochaetaceae</taxon>
        <taxon>Entomospira</taxon>
    </lineage>
</organism>
<dbReference type="GO" id="GO:0007165">
    <property type="term" value="P:signal transduction"/>
    <property type="evidence" value="ECO:0007669"/>
    <property type="project" value="UniProtKB-KW"/>
</dbReference>
<dbReference type="PROSITE" id="PS50111">
    <property type="entry name" value="CHEMOTAXIS_TRANSDUC_2"/>
    <property type="match status" value="1"/>
</dbReference>
<proteinExistence type="inferred from homology"/>
<protein>
    <recommendedName>
        <fullName evidence="6">Methyl-accepting transducer domain-containing protein</fullName>
    </recommendedName>
</protein>
<dbReference type="SMART" id="SM00283">
    <property type="entry name" value="MA"/>
    <property type="match status" value="1"/>
</dbReference>
<keyword evidence="4" id="KW-0175">Coiled coil</keyword>
<dbReference type="SUPFAM" id="SSF103190">
    <property type="entry name" value="Sensory domain-like"/>
    <property type="match status" value="1"/>
</dbReference>
<keyword evidence="5" id="KW-0812">Transmembrane</keyword>
<dbReference type="InterPro" id="IPR029151">
    <property type="entry name" value="Sensor-like_sf"/>
</dbReference>
<keyword evidence="8" id="KW-1185">Reference proteome</keyword>
<dbReference type="PANTHER" id="PTHR43531:SF11">
    <property type="entry name" value="METHYL-ACCEPTING CHEMOTAXIS PROTEIN 3"/>
    <property type="match status" value="1"/>
</dbReference>
<gene>
    <name evidence="7" type="ORF">HCT46_02675</name>
</gene>
<dbReference type="InterPro" id="IPR051310">
    <property type="entry name" value="MCP_chemotaxis"/>
</dbReference>
<dbReference type="Proteomes" id="UP000752013">
    <property type="component" value="Unassembled WGS sequence"/>
</dbReference>
<dbReference type="PANTHER" id="PTHR43531">
    <property type="entry name" value="PROTEIN ICFG"/>
    <property type="match status" value="1"/>
</dbReference>
<dbReference type="Gene3D" id="3.30.450.20">
    <property type="entry name" value="PAS domain"/>
    <property type="match status" value="2"/>
</dbReference>
<feature type="transmembrane region" description="Helical" evidence="5">
    <location>
        <begin position="12"/>
        <end position="37"/>
    </location>
</feature>
<name>A0A968GBI3_9SPIO</name>
<evidence type="ECO:0000256" key="5">
    <source>
        <dbReference type="SAM" id="Phobius"/>
    </source>
</evidence>
<evidence type="ECO:0000313" key="7">
    <source>
        <dbReference type="EMBL" id="NIZ46822.1"/>
    </source>
</evidence>